<proteinExistence type="predicted"/>
<name>A0A0J0XSE3_9TREE</name>
<evidence type="ECO:0000259" key="5">
    <source>
        <dbReference type="PROSITE" id="PS50048"/>
    </source>
</evidence>
<accession>A0A0J0XSE3</accession>
<dbReference type="SMART" id="SM00066">
    <property type="entry name" value="GAL4"/>
    <property type="match status" value="1"/>
</dbReference>
<feature type="region of interest" description="Disordered" evidence="4">
    <location>
        <begin position="108"/>
        <end position="172"/>
    </location>
</feature>
<dbReference type="AlphaFoldDB" id="A0A0J0XSE3"/>
<feature type="domain" description="Zn(2)-C6 fungal-type" evidence="5">
    <location>
        <begin position="178"/>
        <end position="209"/>
    </location>
</feature>
<dbReference type="PROSITE" id="PS50048">
    <property type="entry name" value="ZN2_CY6_FUNGAL_2"/>
    <property type="match status" value="1"/>
</dbReference>
<dbReference type="Pfam" id="PF04082">
    <property type="entry name" value="Fungal_trans"/>
    <property type="match status" value="1"/>
</dbReference>
<dbReference type="Gene3D" id="4.10.240.10">
    <property type="entry name" value="Zn(2)-C6 fungal-type DNA-binding domain"/>
    <property type="match status" value="1"/>
</dbReference>
<protein>
    <recommendedName>
        <fullName evidence="5">Zn(2)-C6 fungal-type domain-containing protein</fullName>
    </recommendedName>
</protein>
<dbReference type="GeneID" id="28981358"/>
<feature type="compositionally biased region" description="Pro residues" evidence="4">
    <location>
        <begin position="19"/>
        <end position="35"/>
    </location>
</feature>
<dbReference type="SMART" id="SM00906">
    <property type="entry name" value="Fungal_trans"/>
    <property type="match status" value="1"/>
</dbReference>
<evidence type="ECO:0000313" key="6">
    <source>
        <dbReference type="EMBL" id="KLT43985.1"/>
    </source>
</evidence>
<dbReference type="GO" id="GO:0005634">
    <property type="term" value="C:nucleus"/>
    <property type="evidence" value="ECO:0007669"/>
    <property type="project" value="UniProtKB-SubCell"/>
</dbReference>
<gene>
    <name evidence="6" type="ORF">CC85DRAFT_257757</name>
</gene>
<evidence type="ECO:0000313" key="7">
    <source>
        <dbReference type="Proteomes" id="UP000053611"/>
    </source>
</evidence>
<dbReference type="STRING" id="879819.A0A0J0XSE3"/>
<dbReference type="SUPFAM" id="SSF57701">
    <property type="entry name" value="Zn2/Cys6 DNA-binding domain"/>
    <property type="match status" value="1"/>
</dbReference>
<feature type="compositionally biased region" description="Basic and acidic residues" evidence="4">
    <location>
        <begin position="150"/>
        <end position="165"/>
    </location>
</feature>
<evidence type="ECO:0000256" key="2">
    <source>
        <dbReference type="ARBA" id="ARBA00022723"/>
    </source>
</evidence>
<dbReference type="Pfam" id="PF00172">
    <property type="entry name" value="Zn_clus"/>
    <property type="match status" value="1"/>
</dbReference>
<dbReference type="PANTHER" id="PTHR31001">
    <property type="entry name" value="UNCHARACTERIZED TRANSCRIPTIONAL REGULATORY PROTEIN"/>
    <property type="match status" value="1"/>
</dbReference>
<evidence type="ECO:0000256" key="4">
    <source>
        <dbReference type="SAM" id="MobiDB-lite"/>
    </source>
</evidence>
<feature type="region of interest" description="Disordered" evidence="4">
    <location>
        <begin position="292"/>
        <end position="315"/>
    </location>
</feature>
<keyword evidence="3" id="KW-0539">Nucleus</keyword>
<dbReference type="CDD" id="cd00067">
    <property type="entry name" value="GAL4"/>
    <property type="match status" value="1"/>
</dbReference>
<dbReference type="InterPro" id="IPR050613">
    <property type="entry name" value="Sec_Metabolite_Reg"/>
</dbReference>
<dbReference type="OrthoDB" id="2269373at2759"/>
<dbReference type="InterPro" id="IPR007219">
    <property type="entry name" value="XnlR_reg_dom"/>
</dbReference>
<dbReference type="PROSITE" id="PS00463">
    <property type="entry name" value="ZN2_CY6_FUNGAL_1"/>
    <property type="match status" value="1"/>
</dbReference>
<keyword evidence="7" id="KW-1185">Reference proteome</keyword>
<dbReference type="GO" id="GO:0008270">
    <property type="term" value="F:zinc ion binding"/>
    <property type="evidence" value="ECO:0007669"/>
    <property type="project" value="InterPro"/>
</dbReference>
<keyword evidence="2" id="KW-0479">Metal-binding</keyword>
<dbReference type="GO" id="GO:0003677">
    <property type="term" value="F:DNA binding"/>
    <property type="evidence" value="ECO:0007669"/>
    <property type="project" value="InterPro"/>
</dbReference>
<dbReference type="CDD" id="cd12148">
    <property type="entry name" value="fungal_TF_MHR"/>
    <property type="match status" value="1"/>
</dbReference>
<dbReference type="PANTHER" id="PTHR31001:SF81">
    <property type="entry name" value="ZN(II)2CYS6 TRANSCRIPTION FACTOR"/>
    <property type="match status" value="1"/>
</dbReference>
<feature type="region of interest" description="Disordered" evidence="4">
    <location>
        <begin position="244"/>
        <end position="272"/>
    </location>
</feature>
<feature type="compositionally biased region" description="Low complexity" evidence="4">
    <location>
        <begin position="250"/>
        <end position="264"/>
    </location>
</feature>
<dbReference type="GO" id="GO:0006351">
    <property type="term" value="P:DNA-templated transcription"/>
    <property type="evidence" value="ECO:0007669"/>
    <property type="project" value="InterPro"/>
</dbReference>
<organism evidence="6 7">
    <name type="scientific">Cutaneotrichosporon oleaginosum</name>
    <dbReference type="NCBI Taxonomy" id="879819"/>
    <lineage>
        <taxon>Eukaryota</taxon>
        <taxon>Fungi</taxon>
        <taxon>Dikarya</taxon>
        <taxon>Basidiomycota</taxon>
        <taxon>Agaricomycotina</taxon>
        <taxon>Tremellomycetes</taxon>
        <taxon>Trichosporonales</taxon>
        <taxon>Trichosporonaceae</taxon>
        <taxon>Cutaneotrichosporon</taxon>
    </lineage>
</organism>
<dbReference type="GO" id="GO:0000981">
    <property type="term" value="F:DNA-binding transcription factor activity, RNA polymerase II-specific"/>
    <property type="evidence" value="ECO:0007669"/>
    <property type="project" value="InterPro"/>
</dbReference>
<sequence>MHPNTNPPYTMEQQRGARPPMPPPGQPARPPPAPAPQFVQGDYASRLAPSYTSNWQGQPGYNPQMFIPGAGYDVQAAVAAAQHMTPARPPQPTRSDRFDTAAMPPPAAAGGYPMNFPWPRQDMSPTRARDANGSRPTTAEGPLLSPVQVKSERDDAPPEEPEQKVDHRKRKRNRTIRSCVPCHNHKRKCDRRRPCGRCTALGLTGSCVYEVDEARDPNDPEVIETDRLRRRIAELEQVVRELRQRHPPRNQTQAQQQAANAANAGPPTADDKRKVIVDRFAKFKLGEVSAGTSMSWNANTPTASDASPESSVSLNRSHYAEPYNAASLPGEDLVSDKQGSKTFLGAPAGKLMFRRLREVVSGKGKDHAEIPEDLAFTGWFSTRKTFPFTTIWSHDNFIDEILGLLPSPEDADLLLEAFVDEIAVLFEAWVLPDLCASFRHFFTRSNAEKRAHPLQELSLFIMICSLGCMIRSSASEIFGDGKPSPHNTERPTGDKDLTTSRLQSELYLSAAYQALRLCSFLSSPTMHTIQAQILINVYLLHSERAADAWALTGSLVRQVIALGYHVDPAHLDPRISQKEAEIRRRVFWTVAGLDCLLCVSFGRPTIINYYTCAIPQDIDDEVLSEEPGSAVALTPPTNALNPSTSEQTYHAAYFQISLPSLELLNRVFHVSPLVARDTFMGWFSPTIADHPVPPPTVVGNTYEDAIRLGRDIFDWYTHVPDGMRFDPDDPDLVDLKQRTRMRINQTLALVVKTFILVLILHRPYLRADPSAYPESSQLCGRSAHIILAAYSAMARTKSSIVWSWWTMSYRAFHAGTVCAFLAIREPGTPLAERCLSDLRGAITIFDDRSSNWNIAHPVQGDLSAGLHRLERLATAATQQHSPRPDALTPAAPIFPNLAVDPSVPAFPSELTQASEHELGILGVDERVSHQQRRPSAPFLQPWTLTQPGPDAGMTSPFTTEPLALPQIWASMFNIKMDPEIGDDVHGMQHMMHPQATNAAQ</sequence>
<feature type="region of interest" description="Disordered" evidence="4">
    <location>
        <begin position="1"/>
        <end position="38"/>
    </location>
</feature>
<evidence type="ECO:0000256" key="1">
    <source>
        <dbReference type="ARBA" id="ARBA00004123"/>
    </source>
</evidence>
<evidence type="ECO:0000256" key="3">
    <source>
        <dbReference type="ARBA" id="ARBA00023242"/>
    </source>
</evidence>
<dbReference type="RefSeq" id="XP_018280476.1">
    <property type="nucleotide sequence ID" value="XM_018420755.1"/>
</dbReference>
<dbReference type="Proteomes" id="UP000053611">
    <property type="component" value="Unassembled WGS sequence"/>
</dbReference>
<comment type="subcellular location">
    <subcellularLocation>
        <location evidence="1">Nucleus</location>
    </subcellularLocation>
</comment>
<dbReference type="InterPro" id="IPR036864">
    <property type="entry name" value="Zn2-C6_fun-type_DNA-bd_sf"/>
</dbReference>
<dbReference type="EMBL" id="KQ087190">
    <property type="protein sequence ID" value="KLT43985.1"/>
    <property type="molecule type" value="Genomic_DNA"/>
</dbReference>
<dbReference type="InterPro" id="IPR001138">
    <property type="entry name" value="Zn2Cys6_DnaBD"/>
</dbReference>
<reference evidence="6 7" key="1">
    <citation type="submission" date="2015-03" db="EMBL/GenBank/DDBJ databases">
        <title>Genomics and transcriptomics of the oil-accumulating basidiomycete yeast T. oleaginosus allow insights into substrate utilization and the diverse evolutionary trajectories of mating systems in fungi.</title>
        <authorList>
            <consortium name="DOE Joint Genome Institute"/>
            <person name="Kourist R."/>
            <person name="Kracht O."/>
            <person name="Bracharz F."/>
            <person name="Lipzen A."/>
            <person name="Nolan M."/>
            <person name="Ohm R."/>
            <person name="Grigoriev I."/>
            <person name="Sun S."/>
            <person name="Heitman J."/>
            <person name="Bruck T."/>
            <person name="Nowrousian M."/>
        </authorList>
    </citation>
    <scope>NUCLEOTIDE SEQUENCE [LARGE SCALE GENOMIC DNA]</scope>
    <source>
        <strain evidence="6 7">IBC0246</strain>
    </source>
</reference>